<name>A7AQT0_BABBO</name>
<dbReference type="AlphaFoldDB" id="A7AQT0"/>
<sequence>MGCTCSKQQTSPPVAPAKTHPPASTVSDALPNASEIQEMLTGYDDISICADASTIKTGEDITCTADKEILDVIKDVEDKTEIKTEDQGEVHSIMPDLVDEKHVNELAIEHYGYVTRTEDEKIDAAFCEPTGYEDKPIDKSGLTVDRETSTLGLPESDKI</sequence>
<dbReference type="EMBL" id="AAXT01000002">
    <property type="protein sequence ID" value="EDO06899.1"/>
    <property type="molecule type" value="Genomic_DNA"/>
</dbReference>
<reference evidence="2 3" key="1">
    <citation type="journal article" date="2007" name="PLoS Pathog.">
        <title>Genome sequence of Babesia bovis and comparative analysis of apicomplexan hemoprotozoa.</title>
        <authorList>
            <person name="Brayton K.A."/>
            <person name="Lau A.O.T."/>
            <person name="Herndon D.R."/>
            <person name="Hannick L."/>
            <person name="Kappmeyer L.S."/>
            <person name="Berens S.J."/>
            <person name="Bidwell S.L."/>
            <person name="Brown W.C."/>
            <person name="Crabtree J."/>
            <person name="Fadrosh D."/>
            <person name="Feldblum T."/>
            <person name="Forberger H.A."/>
            <person name="Haas B.J."/>
            <person name="Howell J.M."/>
            <person name="Khouri H."/>
            <person name="Koo H."/>
            <person name="Mann D.J."/>
            <person name="Norimine J."/>
            <person name="Paulsen I.T."/>
            <person name="Radune D."/>
            <person name="Ren Q."/>
            <person name="Smith R.K. Jr."/>
            <person name="Suarez C.E."/>
            <person name="White O."/>
            <person name="Wortman J.R."/>
            <person name="Knowles D.P. Jr."/>
            <person name="McElwain T.F."/>
            <person name="Nene V.M."/>
        </authorList>
    </citation>
    <scope>NUCLEOTIDE SEQUENCE [LARGE SCALE GENOMIC DNA]</scope>
    <source>
        <strain evidence="2">T2Bo</strain>
    </source>
</reference>
<feature type="compositionally biased region" description="Basic and acidic residues" evidence="1">
    <location>
        <begin position="136"/>
        <end position="148"/>
    </location>
</feature>
<accession>A7AQT0</accession>
<evidence type="ECO:0000313" key="2">
    <source>
        <dbReference type="EMBL" id="EDO06899.1"/>
    </source>
</evidence>
<dbReference type="KEGG" id="bbo:BBOV_IV005380"/>
<dbReference type="Proteomes" id="UP000002173">
    <property type="component" value="Unassembled WGS sequence"/>
</dbReference>
<comment type="caution">
    <text evidence="2">The sequence shown here is derived from an EMBL/GenBank/DDBJ whole genome shotgun (WGS) entry which is preliminary data.</text>
</comment>
<feature type="region of interest" description="Disordered" evidence="1">
    <location>
        <begin position="136"/>
        <end position="159"/>
    </location>
</feature>
<reference evidence="3" key="3">
    <citation type="journal article" date="2021" name="Int. J. Parasitol.">
        <title>Comparative analysis of gene expression between Babesia bovis blood stages and kinetes allowed by improved genome annotation.</title>
        <authorList>
            <person name="Ueti M.W."/>
            <person name="Johnson W.C."/>
            <person name="Kappmeyer L.S."/>
            <person name="Herndon D.R."/>
            <person name="Mousel M.R."/>
            <person name="Reif K.E."/>
            <person name="Taus N.S."/>
            <person name="Ifeonu O.O."/>
            <person name="Silva J.C."/>
            <person name="Suarez C.E."/>
            <person name="Brayton K.A."/>
        </authorList>
    </citation>
    <scope>NUCLEOTIDE SEQUENCE [LARGE SCALE GENOMIC DNA]</scope>
</reference>
<dbReference type="VEuPathDB" id="PiroplasmaDB:BBOV_IV005380"/>
<evidence type="ECO:0000256" key="1">
    <source>
        <dbReference type="SAM" id="MobiDB-lite"/>
    </source>
</evidence>
<feature type="region of interest" description="Disordered" evidence="1">
    <location>
        <begin position="1"/>
        <end position="28"/>
    </location>
</feature>
<feature type="compositionally biased region" description="Polar residues" evidence="1">
    <location>
        <begin position="1"/>
        <end position="12"/>
    </location>
</feature>
<reference evidence="3" key="2">
    <citation type="journal article" date="2020" name="Data Brief">
        <title>Transcriptome dataset of Babesia bovis life stages within vertebrate and invertebrate hosts.</title>
        <authorList>
            <person name="Ueti M.W."/>
            <person name="Johnson W.C."/>
            <person name="Kappmeyer L.S."/>
            <person name="Herndon D.R."/>
            <person name="Mousel M.R."/>
            <person name="Reif K.E."/>
            <person name="Taus N.S."/>
            <person name="Ifeonu O.O."/>
            <person name="Silva J.C."/>
            <person name="Suarez C.E."/>
            <person name="Brayton K.A."/>
        </authorList>
    </citation>
    <scope>NUCLEOTIDE SEQUENCE [LARGE SCALE GENOMIC DNA]</scope>
</reference>
<dbReference type="RefSeq" id="XP_001610467.1">
    <property type="nucleotide sequence ID" value="XM_001610417.1"/>
</dbReference>
<gene>
    <name evidence="2" type="ORF">BBOV_IV005380</name>
</gene>
<dbReference type="InParanoid" id="A7AQT0"/>
<evidence type="ECO:0000313" key="3">
    <source>
        <dbReference type="Proteomes" id="UP000002173"/>
    </source>
</evidence>
<keyword evidence="3" id="KW-1185">Reference proteome</keyword>
<protein>
    <submittedName>
        <fullName evidence="2">Uncharacterized protein</fullName>
    </submittedName>
</protein>
<organism evidence="2 3">
    <name type="scientific">Babesia bovis</name>
    <dbReference type="NCBI Taxonomy" id="5865"/>
    <lineage>
        <taxon>Eukaryota</taxon>
        <taxon>Sar</taxon>
        <taxon>Alveolata</taxon>
        <taxon>Apicomplexa</taxon>
        <taxon>Aconoidasida</taxon>
        <taxon>Piroplasmida</taxon>
        <taxon>Babesiidae</taxon>
        <taxon>Babesia</taxon>
    </lineage>
</organism>
<proteinExistence type="predicted"/>
<dbReference type="GeneID" id="5478701"/>